<evidence type="ECO:0000313" key="3">
    <source>
        <dbReference type="RefSeq" id="XP_016929160.1"/>
    </source>
</evidence>
<feature type="transmembrane region" description="Helical" evidence="1">
    <location>
        <begin position="6"/>
        <end position="30"/>
    </location>
</feature>
<dbReference type="GeneID" id="108009367"/>
<keyword evidence="1" id="KW-0812">Transmembrane</keyword>
<gene>
    <name evidence="3" type="primary">LOC108009367</name>
</gene>
<accession>A0AB39Z6C1</accession>
<organism evidence="2 3">
    <name type="scientific">Drosophila suzukii</name>
    <name type="common">Spotted-wing drosophila fruit fly</name>
    <dbReference type="NCBI Taxonomy" id="28584"/>
    <lineage>
        <taxon>Eukaryota</taxon>
        <taxon>Metazoa</taxon>
        <taxon>Ecdysozoa</taxon>
        <taxon>Arthropoda</taxon>
        <taxon>Hexapoda</taxon>
        <taxon>Insecta</taxon>
        <taxon>Pterygota</taxon>
        <taxon>Neoptera</taxon>
        <taxon>Endopterygota</taxon>
        <taxon>Diptera</taxon>
        <taxon>Brachycera</taxon>
        <taxon>Muscomorpha</taxon>
        <taxon>Ephydroidea</taxon>
        <taxon>Drosophilidae</taxon>
        <taxon>Drosophila</taxon>
        <taxon>Sophophora</taxon>
    </lineage>
</organism>
<evidence type="ECO:0000256" key="1">
    <source>
        <dbReference type="SAM" id="Phobius"/>
    </source>
</evidence>
<sequence>MDAIAIFGLVYWLICMILFGPLMFFVCVYLPEVPVRYVKSLRQQTRVPFTLLDR</sequence>
<keyword evidence="1" id="KW-1133">Transmembrane helix</keyword>
<reference evidence="3" key="1">
    <citation type="submission" date="2025-08" db="UniProtKB">
        <authorList>
            <consortium name="RefSeq"/>
        </authorList>
    </citation>
    <scope>IDENTIFICATION</scope>
</reference>
<dbReference type="RefSeq" id="XP_016929160.1">
    <property type="nucleotide sequence ID" value="XM_017073671.4"/>
</dbReference>
<name>A0AB39Z6C1_DROSZ</name>
<keyword evidence="2" id="KW-1185">Reference proteome</keyword>
<proteinExistence type="predicted"/>
<dbReference type="Proteomes" id="UP001652628">
    <property type="component" value="Chromosome 2R"/>
</dbReference>
<keyword evidence="1" id="KW-0472">Membrane</keyword>
<dbReference type="AlphaFoldDB" id="A0AB39Z6C1"/>
<evidence type="ECO:0000313" key="2">
    <source>
        <dbReference type="Proteomes" id="UP001652628"/>
    </source>
</evidence>
<protein>
    <submittedName>
        <fullName evidence="3">Uncharacterized protein</fullName>
    </submittedName>
</protein>